<dbReference type="PROSITE" id="PS51257">
    <property type="entry name" value="PROKAR_LIPOPROTEIN"/>
    <property type="match status" value="1"/>
</dbReference>
<keyword evidence="4" id="KW-1185">Reference proteome</keyword>
<evidence type="ECO:0000259" key="2">
    <source>
        <dbReference type="PROSITE" id="PS50238"/>
    </source>
</evidence>
<dbReference type="AlphaFoldDB" id="A0AAG5DNL6"/>
<feature type="compositionally biased region" description="Basic and acidic residues" evidence="1">
    <location>
        <begin position="546"/>
        <end position="575"/>
    </location>
</feature>
<feature type="compositionally biased region" description="Low complexity" evidence="1">
    <location>
        <begin position="504"/>
        <end position="520"/>
    </location>
</feature>
<dbReference type="Proteomes" id="UP000075880">
    <property type="component" value="Unassembled WGS sequence"/>
</dbReference>
<dbReference type="GO" id="GO:0007165">
    <property type="term" value="P:signal transduction"/>
    <property type="evidence" value="ECO:0007669"/>
    <property type="project" value="InterPro"/>
</dbReference>
<evidence type="ECO:0000313" key="3">
    <source>
        <dbReference type="EnsemblMetazoa" id="ENSAATROPP012288"/>
    </source>
</evidence>
<evidence type="ECO:0000313" key="4">
    <source>
        <dbReference type="Proteomes" id="UP000075880"/>
    </source>
</evidence>
<evidence type="ECO:0000256" key="1">
    <source>
        <dbReference type="SAM" id="MobiDB-lite"/>
    </source>
</evidence>
<feature type="compositionally biased region" description="Low complexity" evidence="1">
    <location>
        <begin position="788"/>
        <end position="806"/>
    </location>
</feature>
<dbReference type="Gene3D" id="1.10.555.10">
    <property type="entry name" value="Rho GTPase activation protein"/>
    <property type="match status" value="1"/>
</dbReference>
<dbReference type="FunFam" id="1.10.555.10:FF:000032">
    <property type="entry name" value="Uncharacterized protein, isoform E"/>
    <property type="match status" value="1"/>
</dbReference>
<dbReference type="PANTHER" id="PTHR23179">
    <property type="entry name" value="T-CELL ACTIVATION RHO GTPASE ACTIVATING PROTEIN-RELATED"/>
    <property type="match status" value="1"/>
</dbReference>
<feature type="compositionally biased region" description="Polar residues" evidence="1">
    <location>
        <begin position="534"/>
        <end position="543"/>
    </location>
</feature>
<feature type="region of interest" description="Disordered" evidence="1">
    <location>
        <begin position="497"/>
        <end position="593"/>
    </location>
</feature>
<dbReference type="Pfam" id="PF00620">
    <property type="entry name" value="RhoGAP"/>
    <property type="match status" value="1"/>
</dbReference>
<feature type="compositionally biased region" description="Polar residues" evidence="1">
    <location>
        <begin position="736"/>
        <end position="751"/>
    </location>
</feature>
<feature type="compositionally biased region" description="Low complexity" evidence="1">
    <location>
        <begin position="352"/>
        <end position="368"/>
    </location>
</feature>
<dbReference type="PANTHER" id="PTHR23179:SF27">
    <property type="entry name" value="RHO GTPASE ACTIVATING PROTEIN AT 71E, ISOFORM D"/>
    <property type="match status" value="1"/>
</dbReference>
<dbReference type="InterPro" id="IPR000198">
    <property type="entry name" value="RhoGAP_dom"/>
</dbReference>
<proteinExistence type="predicted"/>
<feature type="domain" description="Rho-GAP" evidence="2">
    <location>
        <begin position="40"/>
        <end position="230"/>
    </location>
</feature>
<feature type="compositionally biased region" description="Low complexity" evidence="1">
    <location>
        <begin position="701"/>
        <end position="719"/>
    </location>
</feature>
<feature type="region of interest" description="Disordered" evidence="1">
    <location>
        <begin position="788"/>
        <end position="839"/>
    </location>
</feature>
<dbReference type="CDD" id="cd00159">
    <property type="entry name" value="RhoGAP"/>
    <property type="match status" value="1"/>
</dbReference>
<dbReference type="EnsemblMetazoa" id="ENSAATROPT013503">
    <property type="protein sequence ID" value="ENSAATROPP012288"/>
    <property type="gene ID" value="ENSAATROPG010943"/>
</dbReference>
<dbReference type="PROSITE" id="PS50238">
    <property type="entry name" value="RHOGAP"/>
    <property type="match status" value="1"/>
</dbReference>
<protein>
    <recommendedName>
        <fullName evidence="2">Rho-GAP domain-containing protein</fullName>
    </recommendedName>
</protein>
<dbReference type="InterPro" id="IPR008936">
    <property type="entry name" value="Rho_GTPase_activation_prot"/>
</dbReference>
<name>A0AAG5DNL6_ANOAO</name>
<dbReference type="SUPFAM" id="SSF48350">
    <property type="entry name" value="GTPase activation domain, GAP"/>
    <property type="match status" value="1"/>
</dbReference>
<feature type="region of interest" description="Disordered" evidence="1">
    <location>
        <begin position="701"/>
        <end position="775"/>
    </location>
</feature>
<feature type="compositionally biased region" description="Polar residues" evidence="1">
    <location>
        <begin position="817"/>
        <end position="839"/>
    </location>
</feature>
<organism evidence="3 4">
    <name type="scientific">Anopheles atroparvus</name>
    <name type="common">European mosquito</name>
    <dbReference type="NCBI Taxonomy" id="41427"/>
    <lineage>
        <taxon>Eukaryota</taxon>
        <taxon>Metazoa</taxon>
        <taxon>Ecdysozoa</taxon>
        <taxon>Arthropoda</taxon>
        <taxon>Hexapoda</taxon>
        <taxon>Insecta</taxon>
        <taxon>Pterygota</taxon>
        <taxon>Neoptera</taxon>
        <taxon>Endopterygota</taxon>
        <taxon>Diptera</taxon>
        <taxon>Nematocera</taxon>
        <taxon>Culicoidea</taxon>
        <taxon>Culicidae</taxon>
        <taxon>Anophelinae</taxon>
        <taxon>Anopheles</taxon>
    </lineage>
</organism>
<sequence>MSSWAQRMHRRAATFGSVVTSCGHPGTPYPHRLEKVKFGVPLEEVCKNDIPGPLLVLILKLNKEAPIRKDVFRAPGNQGAMKKLIHFLQQGRLVNVDNYSVYTIASVLKKFLRKIPGGVFGRDGEAELFQIVDLVDEVQQQEKIHKLLMSLPGHTQRLLVLLFGTFRVIASNSERAATGMTSEALGVSVAPSFFQSCVSDGKTARMKDVLRYKVATKIMKQMIEQFAACDLFGRVNYEYYARVTGRVLRVQDEWICSFRYPPPPRGKTAQQHYALQLALETEKTWLQCECVRWGLIAQEESHSTPALLTTGGPNVGNSAVSLGIIPEHSLLESCARLSVSLEGPGIFNVPKGSCSSSSHSSSSTTRSGSQHHMTLDELRAVNRYAESTKSLSYLPQVHERQAARMRTRSEWFLGARGSSLELCHDGTGSLIHPQIVTSTPIPGTVGHHHHPHGIIGTYASIDNLNDIVVVVDVNQDQPNQYHHNHNHNHDHRQYNHYHEHAHSHAASSPSPDLLHPSSSHRLPRRNNDLPGSPPRSTNSSENIASKGDRRSRSHPYERRPSPNDVHSRSSAVERRQKARSRASGKPTEKDTIESCCEEDNTPVLEVYDDGGGDDDILALHDQVDGDEHDFAITLSHHFDMRAENRRRRRRRALLRRGSYDEIVSSAAFPSANNCCRASTGTAAAAAATVASTAAVASGSLAAASPTERPSSAPASSFTKTAKKSKLSSKNVLSSSRRPPSSATQGYNSHPSSLEEGERLPTDLANTPGTITAATTSSATTNVLVGSGVSNASSNSSRPSSAVASTGHHLANRHKRNSSTTGNHLSTSLGESGNSTTLPSRQSNFSMIVFSVLDFLF</sequence>
<accession>A0AAG5DNL6</accession>
<dbReference type="SMART" id="SM00324">
    <property type="entry name" value="RhoGAP"/>
    <property type="match status" value="1"/>
</dbReference>
<feature type="region of interest" description="Disordered" evidence="1">
    <location>
        <begin position="351"/>
        <end position="372"/>
    </location>
</feature>
<reference evidence="3" key="1">
    <citation type="submission" date="2024-04" db="UniProtKB">
        <authorList>
            <consortium name="EnsemblMetazoa"/>
        </authorList>
    </citation>
    <scope>IDENTIFICATION</scope>
    <source>
        <strain evidence="3">EBRO</strain>
    </source>
</reference>
<dbReference type="GO" id="GO:0005096">
    <property type="term" value="F:GTPase activator activity"/>
    <property type="evidence" value="ECO:0007669"/>
    <property type="project" value="TreeGrafter"/>
</dbReference>